<evidence type="ECO:0000256" key="4">
    <source>
        <dbReference type="ARBA" id="ARBA00022989"/>
    </source>
</evidence>
<name>A0AAD9MZW2_9ANNE</name>
<keyword evidence="3 6" id="KW-0812">Transmembrane</keyword>
<evidence type="ECO:0000256" key="3">
    <source>
        <dbReference type="ARBA" id="ARBA00022692"/>
    </source>
</evidence>
<keyword evidence="5 6" id="KW-0472">Membrane</keyword>
<dbReference type="Proteomes" id="UP001208570">
    <property type="component" value="Unassembled WGS sequence"/>
</dbReference>
<reference evidence="7" key="1">
    <citation type="journal article" date="2023" name="Mol. Biol. Evol.">
        <title>Third-Generation Sequencing Reveals the Adaptive Role of the Epigenome in Three Deep-Sea Polychaetes.</title>
        <authorList>
            <person name="Perez M."/>
            <person name="Aroh O."/>
            <person name="Sun Y."/>
            <person name="Lan Y."/>
            <person name="Juniper S.K."/>
            <person name="Young C.R."/>
            <person name="Angers B."/>
            <person name="Qian P.Y."/>
        </authorList>
    </citation>
    <scope>NUCLEOTIDE SEQUENCE</scope>
    <source>
        <strain evidence="7">P08H-3</strain>
    </source>
</reference>
<feature type="transmembrane region" description="Helical" evidence="6">
    <location>
        <begin position="75"/>
        <end position="94"/>
    </location>
</feature>
<dbReference type="InterPro" id="IPR007404">
    <property type="entry name" value="YdjM-like"/>
</dbReference>
<evidence type="ECO:0000256" key="5">
    <source>
        <dbReference type="ARBA" id="ARBA00023136"/>
    </source>
</evidence>
<keyword evidence="4 6" id="KW-1133">Transmembrane helix</keyword>
<feature type="transmembrane region" description="Helical" evidence="6">
    <location>
        <begin position="143"/>
        <end position="163"/>
    </location>
</feature>
<gene>
    <name evidence="7" type="ORF">LSH36_358g02091</name>
</gene>
<comment type="subcellular location">
    <subcellularLocation>
        <location evidence="1">Membrane</location>
        <topology evidence="1">Multi-pass membrane protein</topology>
    </subcellularLocation>
</comment>
<dbReference type="PANTHER" id="PTHR13628">
    <property type="entry name" value="TRANSMEMBRANE PROTEIN 267"/>
    <property type="match status" value="1"/>
</dbReference>
<accession>A0AAD9MZW2</accession>
<dbReference type="PANTHER" id="PTHR13628:SF1">
    <property type="entry name" value="TRANSMEMBRANE PROTEIN 267"/>
    <property type="match status" value="1"/>
</dbReference>
<evidence type="ECO:0000256" key="6">
    <source>
        <dbReference type="SAM" id="Phobius"/>
    </source>
</evidence>
<comment type="caution">
    <text evidence="7">The sequence shown here is derived from an EMBL/GenBank/DDBJ whole genome shotgun (WGS) entry which is preliminary data.</text>
</comment>
<evidence type="ECO:0000313" key="7">
    <source>
        <dbReference type="EMBL" id="KAK2151585.1"/>
    </source>
</evidence>
<feature type="transmembrane region" description="Helical" evidence="6">
    <location>
        <begin position="36"/>
        <end position="54"/>
    </location>
</feature>
<feature type="transmembrane region" description="Helical" evidence="6">
    <location>
        <begin position="100"/>
        <end position="122"/>
    </location>
</feature>
<sequence>MIKTDVRWRRALYDTITHGCIAFLSWAVVSNALHESPAFVSALLCGILAMVLDGDHFYEARSFQLEKALSLQHRPFMHSTSTVIVISLNVWVLVKFMRSYWNVSCLDYLPWMCLIAWISHHLRDANRRGMWFMPLGSTPPLPQWMYISLILLFVWLVTVVLYYRSSTSVVNVTYLGSTSVNVQNSHIIEL</sequence>
<keyword evidence="8" id="KW-1185">Reference proteome</keyword>
<protein>
    <recommendedName>
        <fullName evidence="2">Transmembrane protein 267</fullName>
    </recommendedName>
</protein>
<dbReference type="Pfam" id="PF04307">
    <property type="entry name" value="YdjM"/>
    <property type="match status" value="1"/>
</dbReference>
<evidence type="ECO:0000256" key="2">
    <source>
        <dbReference type="ARBA" id="ARBA00013977"/>
    </source>
</evidence>
<dbReference type="EMBL" id="JAODUP010000358">
    <property type="protein sequence ID" value="KAK2151585.1"/>
    <property type="molecule type" value="Genomic_DNA"/>
</dbReference>
<proteinExistence type="predicted"/>
<organism evidence="7 8">
    <name type="scientific">Paralvinella palmiformis</name>
    <dbReference type="NCBI Taxonomy" id="53620"/>
    <lineage>
        <taxon>Eukaryota</taxon>
        <taxon>Metazoa</taxon>
        <taxon>Spiralia</taxon>
        <taxon>Lophotrochozoa</taxon>
        <taxon>Annelida</taxon>
        <taxon>Polychaeta</taxon>
        <taxon>Sedentaria</taxon>
        <taxon>Canalipalpata</taxon>
        <taxon>Terebellida</taxon>
        <taxon>Terebelliformia</taxon>
        <taxon>Alvinellidae</taxon>
        <taxon>Paralvinella</taxon>
    </lineage>
</organism>
<dbReference type="GO" id="GO:0016020">
    <property type="term" value="C:membrane"/>
    <property type="evidence" value="ECO:0007669"/>
    <property type="project" value="UniProtKB-SubCell"/>
</dbReference>
<dbReference type="InterPro" id="IPR026572">
    <property type="entry name" value="TMEM267"/>
</dbReference>
<dbReference type="AlphaFoldDB" id="A0AAD9MZW2"/>
<evidence type="ECO:0000256" key="1">
    <source>
        <dbReference type="ARBA" id="ARBA00004141"/>
    </source>
</evidence>
<evidence type="ECO:0000313" key="8">
    <source>
        <dbReference type="Proteomes" id="UP001208570"/>
    </source>
</evidence>